<dbReference type="Proteomes" id="UP001066276">
    <property type="component" value="Chromosome 9"/>
</dbReference>
<keyword evidence="2" id="KW-1185">Reference proteome</keyword>
<name>A0AAV7MXU8_PLEWA</name>
<reference evidence="1" key="1">
    <citation type="journal article" date="2022" name="bioRxiv">
        <title>Sequencing and chromosome-scale assembly of the giantPleurodeles waltlgenome.</title>
        <authorList>
            <person name="Brown T."/>
            <person name="Elewa A."/>
            <person name="Iarovenko S."/>
            <person name="Subramanian E."/>
            <person name="Araus A.J."/>
            <person name="Petzold A."/>
            <person name="Susuki M."/>
            <person name="Suzuki K.-i.T."/>
            <person name="Hayashi T."/>
            <person name="Toyoda A."/>
            <person name="Oliveira C."/>
            <person name="Osipova E."/>
            <person name="Leigh N.D."/>
            <person name="Simon A."/>
            <person name="Yun M.H."/>
        </authorList>
    </citation>
    <scope>NUCLEOTIDE SEQUENCE</scope>
    <source>
        <strain evidence="1">20211129_DDA</strain>
        <tissue evidence="1">Liver</tissue>
    </source>
</reference>
<feature type="non-terminal residue" evidence="1">
    <location>
        <position position="1"/>
    </location>
</feature>
<evidence type="ECO:0000313" key="1">
    <source>
        <dbReference type="EMBL" id="KAJ1107162.1"/>
    </source>
</evidence>
<dbReference type="EMBL" id="JANPWB010000013">
    <property type="protein sequence ID" value="KAJ1107162.1"/>
    <property type="molecule type" value="Genomic_DNA"/>
</dbReference>
<proteinExistence type="predicted"/>
<organism evidence="1 2">
    <name type="scientific">Pleurodeles waltl</name>
    <name type="common">Iberian ribbed newt</name>
    <dbReference type="NCBI Taxonomy" id="8319"/>
    <lineage>
        <taxon>Eukaryota</taxon>
        <taxon>Metazoa</taxon>
        <taxon>Chordata</taxon>
        <taxon>Craniata</taxon>
        <taxon>Vertebrata</taxon>
        <taxon>Euteleostomi</taxon>
        <taxon>Amphibia</taxon>
        <taxon>Batrachia</taxon>
        <taxon>Caudata</taxon>
        <taxon>Salamandroidea</taxon>
        <taxon>Salamandridae</taxon>
        <taxon>Pleurodelinae</taxon>
        <taxon>Pleurodeles</taxon>
    </lineage>
</organism>
<accession>A0AAV7MXU8</accession>
<feature type="non-terminal residue" evidence="1">
    <location>
        <position position="58"/>
    </location>
</feature>
<evidence type="ECO:0000313" key="2">
    <source>
        <dbReference type="Proteomes" id="UP001066276"/>
    </source>
</evidence>
<protein>
    <submittedName>
        <fullName evidence="1">Uncharacterized protein</fullName>
    </submittedName>
</protein>
<dbReference type="AlphaFoldDB" id="A0AAV7MXU8"/>
<gene>
    <name evidence="1" type="ORF">NDU88_004555</name>
</gene>
<sequence length="58" mass="6329">FVNQPHCEKVKGDAPVRTLPVNRKLVGVLRSTEVPRSGASTISLGSFSRRSETSFILC</sequence>
<comment type="caution">
    <text evidence="1">The sequence shown here is derived from an EMBL/GenBank/DDBJ whole genome shotgun (WGS) entry which is preliminary data.</text>
</comment>